<dbReference type="InterPro" id="IPR016163">
    <property type="entry name" value="Ald_DH_C"/>
</dbReference>
<name>A0A0U2N258_9BACL</name>
<dbReference type="PATRIC" id="fig|162209.4.peg.5199"/>
<dbReference type="Pfam" id="PF00171">
    <property type="entry name" value="Aldedh"/>
    <property type="match status" value="1"/>
</dbReference>
<sequence>MEQYQLYIGGQWVEAQSGERSESINPYTNEAWASVPVGAEADIDLAVQAARRAFDEGPWSKMSNSERGRLLIRLAHLIENNIERLAQIETRDNGKLIRETTAHLKSLVDYYIYFGGMADKIHGDVIPLNKTSVLNYTLREPIGVVGAITPWNSPLLLTTWKAAPALAAGNVMVIKPSSTTPCSILEFAKLVEEAGFPPGVFNVVTGPGSRIGNYLVQHPGVDKISFTGGTDTGRSLASLAGKHIKRITLELGGKSPNIVFEDANLDNAVMGVMAGIYAACGQTCSAGSRLLLQRSIYDEFLNKLAERSRQIKLGDPSDWHTEVGPLANRSQLEKVAYYVDIAKQEGAEVLLGGKRPEAAELQQGLFYEPTILTNVTNDMRVAREEIFGPVLSVIPFETEDEAIRIANDSDFGLVAGVWTNHISRGHRMAHAIRSGTVWVNTFRNANYASPFGGYKASGYGRENGLEVLKDYTQVKSVWVETEEKMRDPFVVG</sequence>
<reference evidence="6 7" key="2">
    <citation type="journal article" date="2016" name="Genome Announc.">
        <title>Complete Genome Sequences of Two Interactive Moderate Thermophiles, Paenibacillus napthalenovorans 32O-Y and Paenibacillus sp. 32O-W.</title>
        <authorList>
            <person name="Butler R.R.III."/>
            <person name="Wang J."/>
            <person name="Stark B.C."/>
            <person name="Pombert J.F."/>
        </authorList>
    </citation>
    <scope>NUCLEOTIDE SEQUENCE [LARGE SCALE GENOMIC DNA]</scope>
    <source>
        <strain evidence="6 7">32O-Y</strain>
    </source>
</reference>
<dbReference type="FunFam" id="3.40.309.10:FF:000012">
    <property type="entry name" value="Betaine aldehyde dehydrogenase"/>
    <property type="match status" value="1"/>
</dbReference>
<evidence type="ECO:0000313" key="6">
    <source>
        <dbReference type="EMBL" id="ALS25183.1"/>
    </source>
</evidence>
<keyword evidence="7" id="KW-1185">Reference proteome</keyword>
<dbReference type="InterPro" id="IPR016160">
    <property type="entry name" value="Ald_DH_CS_CYS"/>
</dbReference>
<dbReference type="OrthoDB" id="20170at2"/>
<dbReference type="PANTHER" id="PTHR11699">
    <property type="entry name" value="ALDEHYDE DEHYDROGENASE-RELATED"/>
    <property type="match status" value="1"/>
</dbReference>
<keyword evidence="2 4" id="KW-0560">Oxidoreductase</keyword>
<evidence type="ECO:0000256" key="3">
    <source>
        <dbReference type="PROSITE-ProRule" id="PRU10007"/>
    </source>
</evidence>
<gene>
    <name evidence="6" type="ORF">IJ22_49210</name>
</gene>
<proteinExistence type="inferred from homology"/>
<reference evidence="7" key="1">
    <citation type="submission" date="2015-12" db="EMBL/GenBank/DDBJ databases">
        <title>Complete genome sequences of two moderately thermophilic Paenibacillus species.</title>
        <authorList>
            <person name="Butler R.III."/>
            <person name="Wang J."/>
            <person name="Stark B.C."/>
            <person name="Pombert J.-F."/>
        </authorList>
    </citation>
    <scope>NUCLEOTIDE SEQUENCE [LARGE SCALE GENOMIC DNA]</scope>
    <source>
        <strain evidence="7">32O-Y</strain>
    </source>
</reference>
<dbReference type="Gene3D" id="3.40.309.10">
    <property type="entry name" value="Aldehyde Dehydrogenase, Chain A, domain 2"/>
    <property type="match status" value="1"/>
</dbReference>
<dbReference type="STRING" id="162209.IJ22_49210"/>
<comment type="similarity">
    <text evidence="1 4">Belongs to the aldehyde dehydrogenase family.</text>
</comment>
<dbReference type="KEGG" id="pnp:IJ22_49210"/>
<dbReference type="SUPFAM" id="SSF53720">
    <property type="entry name" value="ALDH-like"/>
    <property type="match status" value="1"/>
</dbReference>
<dbReference type="Gene3D" id="3.40.605.10">
    <property type="entry name" value="Aldehyde Dehydrogenase, Chain A, domain 1"/>
    <property type="match status" value="1"/>
</dbReference>
<dbReference type="InterPro" id="IPR016161">
    <property type="entry name" value="Ald_DH/histidinol_DH"/>
</dbReference>
<evidence type="ECO:0000256" key="1">
    <source>
        <dbReference type="ARBA" id="ARBA00009986"/>
    </source>
</evidence>
<dbReference type="EMBL" id="CP013652">
    <property type="protein sequence ID" value="ALS25183.1"/>
    <property type="molecule type" value="Genomic_DNA"/>
</dbReference>
<dbReference type="Proteomes" id="UP000061660">
    <property type="component" value="Chromosome"/>
</dbReference>
<dbReference type="PROSITE" id="PS00687">
    <property type="entry name" value="ALDEHYDE_DEHYDR_GLU"/>
    <property type="match status" value="1"/>
</dbReference>
<evidence type="ECO:0000259" key="5">
    <source>
        <dbReference type="Pfam" id="PF00171"/>
    </source>
</evidence>
<dbReference type="GO" id="GO:0016620">
    <property type="term" value="F:oxidoreductase activity, acting on the aldehyde or oxo group of donors, NAD or NADP as acceptor"/>
    <property type="evidence" value="ECO:0007669"/>
    <property type="project" value="InterPro"/>
</dbReference>
<protein>
    <submittedName>
        <fullName evidence="6">Aldehyde dehydrogenase</fullName>
    </submittedName>
</protein>
<dbReference type="AlphaFoldDB" id="A0A0U2N258"/>
<evidence type="ECO:0000313" key="7">
    <source>
        <dbReference type="Proteomes" id="UP000061660"/>
    </source>
</evidence>
<dbReference type="InterPro" id="IPR015590">
    <property type="entry name" value="Aldehyde_DH_dom"/>
</dbReference>
<evidence type="ECO:0000256" key="2">
    <source>
        <dbReference type="ARBA" id="ARBA00023002"/>
    </source>
</evidence>
<organism evidence="6 7">
    <name type="scientific">Paenibacillus naphthalenovorans</name>
    <dbReference type="NCBI Taxonomy" id="162209"/>
    <lineage>
        <taxon>Bacteria</taxon>
        <taxon>Bacillati</taxon>
        <taxon>Bacillota</taxon>
        <taxon>Bacilli</taxon>
        <taxon>Bacillales</taxon>
        <taxon>Paenibacillaceae</taxon>
        <taxon>Paenibacillus</taxon>
    </lineage>
</organism>
<feature type="domain" description="Aldehyde dehydrogenase" evidence="5">
    <location>
        <begin position="12"/>
        <end position="477"/>
    </location>
</feature>
<feature type="active site" evidence="3">
    <location>
        <position position="250"/>
    </location>
</feature>
<dbReference type="CDD" id="cd07114">
    <property type="entry name" value="ALDH_DhaS"/>
    <property type="match status" value="1"/>
</dbReference>
<dbReference type="RefSeq" id="WP_054817331.1">
    <property type="nucleotide sequence ID" value="NZ_CP013652.1"/>
</dbReference>
<dbReference type="FunFam" id="3.40.605.10:FF:000007">
    <property type="entry name" value="NAD/NADP-dependent betaine aldehyde dehydrogenase"/>
    <property type="match status" value="1"/>
</dbReference>
<dbReference type="InterPro" id="IPR016162">
    <property type="entry name" value="Ald_DH_N"/>
</dbReference>
<accession>A0A0U2N258</accession>
<dbReference type="PROSITE" id="PS00070">
    <property type="entry name" value="ALDEHYDE_DEHYDR_CYS"/>
    <property type="match status" value="1"/>
</dbReference>
<dbReference type="InterPro" id="IPR029510">
    <property type="entry name" value="Ald_DH_CS_GLU"/>
</dbReference>
<evidence type="ECO:0000256" key="4">
    <source>
        <dbReference type="RuleBase" id="RU003345"/>
    </source>
</evidence>